<organism evidence="1 2">
    <name type="scientific">Caballeronia temeraria</name>
    <dbReference type="NCBI Taxonomy" id="1777137"/>
    <lineage>
        <taxon>Bacteria</taxon>
        <taxon>Pseudomonadati</taxon>
        <taxon>Pseudomonadota</taxon>
        <taxon>Betaproteobacteria</taxon>
        <taxon>Burkholderiales</taxon>
        <taxon>Burkholderiaceae</taxon>
        <taxon>Caballeronia</taxon>
    </lineage>
</organism>
<evidence type="ECO:0000313" key="1">
    <source>
        <dbReference type="EMBL" id="SAK46455.1"/>
    </source>
</evidence>
<sequence>MQERHLFVFQMREAEQMTLKELAEDGLAVFELNKQINEWITDNDLRDLVEYQPPRQIVTKKMIAFEAPSWEFRDEYHALQFKMIFGTRFEYQIYDAE</sequence>
<dbReference type="EMBL" id="FCOI02000002">
    <property type="protein sequence ID" value="SAK46455.1"/>
    <property type="molecule type" value="Genomic_DNA"/>
</dbReference>
<keyword evidence="2" id="KW-1185">Reference proteome</keyword>
<protein>
    <submittedName>
        <fullName evidence="1">Uncharacterized protein</fullName>
    </submittedName>
</protein>
<gene>
    <name evidence="1" type="ORF">AWB76_00916</name>
</gene>
<accession>A0A157ZLR7</accession>
<dbReference type="Proteomes" id="UP000054624">
    <property type="component" value="Unassembled WGS sequence"/>
</dbReference>
<dbReference type="STRING" id="1777137.AWB76_00916"/>
<dbReference type="AlphaFoldDB" id="A0A157ZLR7"/>
<dbReference type="RefSeq" id="WP_157696050.1">
    <property type="nucleotide sequence ID" value="NZ_FCOI02000002.1"/>
</dbReference>
<reference evidence="2" key="1">
    <citation type="submission" date="2016-01" db="EMBL/GenBank/DDBJ databases">
        <authorList>
            <person name="Peeters Charlotte."/>
        </authorList>
    </citation>
    <scope>NUCLEOTIDE SEQUENCE [LARGE SCALE GENOMIC DNA]</scope>
</reference>
<name>A0A157ZLR7_9BURK</name>
<evidence type="ECO:0000313" key="2">
    <source>
        <dbReference type="Proteomes" id="UP000054624"/>
    </source>
</evidence>
<proteinExistence type="predicted"/>